<dbReference type="PROSITE" id="PS50929">
    <property type="entry name" value="ABC_TM1F"/>
    <property type="match status" value="1"/>
</dbReference>
<feature type="transmembrane region" description="Helical" evidence="4">
    <location>
        <begin position="85"/>
        <end position="107"/>
    </location>
</feature>
<feature type="domain" description="ABC transmembrane type-1" evidence="5">
    <location>
        <begin position="63"/>
        <end position="241"/>
    </location>
</feature>
<reference evidence="6" key="1">
    <citation type="submission" date="2018-05" db="EMBL/GenBank/DDBJ databases">
        <authorList>
            <person name="Lanie J.A."/>
            <person name="Ng W.-L."/>
            <person name="Kazmierczak K.M."/>
            <person name="Andrzejewski T.M."/>
            <person name="Davidsen T.M."/>
            <person name="Wayne K.J."/>
            <person name="Tettelin H."/>
            <person name="Glass J.I."/>
            <person name="Rusch D."/>
            <person name="Podicherti R."/>
            <person name="Tsui H.-C.T."/>
            <person name="Winkler M.E."/>
        </authorList>
    </citation>
    <scope>NUCLEOTIDE SEQUENCE</scope>
</reference>
<evidence type="ECO:0000313" key="6">
    <source>
        <dbReference type="EMBL" id="SVD92788.1"/>
    </source>
</evidence>
<feature type="transmembrane region" description="Helical" evidence="4">
    <location>
        <begin position="160"/>
        <end position="182"/>
    </location>
</feature>
<feature type="transmembrane region" description="Helical" evidence="4">
    <location>
        <begin position="32"/>
        <end position="58"/>
    </location>
</feature>
<sequence>LLSSRPTETSLVSLVFSLFGHISRRRRVQFGLLLALTLVSATAEVFSLGAVVPFIGILTQPEQVLESSFISGFVNRIGITDPQDLILPLTVTFGVAALISGALRLMLLAATIGLSNATGADLSIDVYRRTLYQPYRVHVSRSSAEIIAGITQKVAAASRVLMSLANLVTSGILFLSILSTLLVIDPRIAGVAIAIFGSGYAMIAILTKYRLKRNSILIAAEQTTVVNILQEGLGAIRDVLL</sequence>
<keyword evidence="3 4" id="KW-0472">Membrane</keyword>
<name>A0A382ZDK7_9ZZZZ</name>
<dbReference type="GO" id="GO:0005524">
    <property type="term" value="F:ATP binding"/>
    <property type="evidence" value="ECO:0007669"/>
    <property type="project" value="InterPro"/>
</dbReference>
<proteinExistence type="predicted"/>
<dbReference type="InterPro" id="IPR011527">
    <property type="entry name" value="ABC1_TM_dom"/>
</dbReference>
<organism evidence="6">
    <name type="scientific">marine metagenome</name>
    <dbReference type="NCBI Taxonomy" id="408172"/>
    <lineage>
        <taxon>unclassified sequences</taxon>
        <taxon>metagenomes</taxon>
        <taxon>ecological metagenomes</taxon>
    </lineage>
</organism>
<keyword evidence="1 4" id="KW-0812">Transmembrane</keyword>
<evidence type="ECO:0000256" key="2">
    <source>
        <dbReference type="ARBA" id="ARBA00022989"/>
    </source>
</evidence>
<dbReference type="EMBL" id="UINC01182524">
    <property type="protein sequence ID" value="SVD92788.1"/>
    <property type="molecule type" value="Genomic_DNA"/>
</dbReference>
<dbReference type="AlphaFoldDB" id="A0A382ZDK7"/>
<dbReference type="GO" id="GO:0016020">
    <property type="term" value="C:membrane"/>
    <property type="evidence" value="ECO:0007669"/>
    <property type="project" value="InterPro"/>
</dbReference>
<protein>
    <recommendedName>
        <fullName evidence="5">ABC transmembrane type-1 domain-containing protein</fullName>
    </recommendedName>
</protein>
<keyword evidence="2 4" id="KW-1133">Transmembrane helix</keyword>
<dbReference type="Gene3D" id="1.20.1560.10">
    <property type="entry name" value="ABC transporter type 1, transmembrane domain"/>
    <property type="match status" value="1"/>
</dbReference>
<feature type="non-terminal residue" evidence="6">
    <location>
        <position position="241"/>
    </location>
</feature>
<evidence type="ECO:0000259" key="5">
    <source>
        <dbReference type="PROSITE" id="PS50929"/>
    </source>
</evidence>
<feature type="transmembrane region" description="Helical" evidence="4">
    <location>
        <begin position="188"/>
        <end position="207"/>
    </location>
</feature>
<dbReference type="SUPFAM" id="SSF90123">
    <property type="entry name" value="ABC transporter transmembrane region"/>
    <property type="match status" value="1"/>
</dbReference>
<evidence type="ECO:0000256" key="3">
    <source>
        <dbReference type="ARBA" id="ARBA00023136"/>
    </source>
</evidence>
<evidence type="ECO:0000256" key="4">
    <source>
        <dbReference type="SAM" id="Phobius"/>
    </source>
</evidence>
<evidence type="ECO:0000256" key="1">
    <source>
        <dbReference type="ARBA" id="ARBA00022692"/>
    </source>
</evidence>
<dbReference type="InterPro" id="IPR036640">
    <property type="entry name" value="ABC1_TM_sf"/>
</dbReference>
<gene>
    <name evidence="6" type="ORF">METZ01_LOCUS445642</name>
</gene>
<accession>A0A382ZDK7</accession>
<dbReference type="GO" id="GO:0140359">
    <property type="term" value="F:ABC-type transporter activity"/>
    <property type="evidence" value="ECO:0007669"/>
    <property type="project" value="InterPro"/>
</dbReference>
<feature type="non-terminal residue" evidence="6">
    <location>
        <position position="1"/>
    </location>
</feature>